<dbReference type="GO" id="GO:0000139">
    <property type="term" value="C:Golgi membrane"/>
    <property type="evidence" value="ECO:0000318"/>
    <property type="project" value="GO_Central"/>
</dbReference>
<gene>
    <name evidence="8" type="ORF">SELMODRAFT_419939</name>
    <name evidence="9" type="ORF">SELMODRAFT_438307</name>
</gene>
<evidence type="ECO:0000256" key="4">
    <source>
        <dbReference type="ARBA" id="ARBA00022989"/>
    </source>
</evidence>
<evidence type="ECO:0000256" key="7">
    <source>
        <dbReference type="SAM" id="Phobius"/>
    </source>
</evidence>
<accession>D8QVX9</accession>
<dbReference type="PANTHER" id="PTHR10743">
    <property type="entry name" value="PROTEIN RER1"/>
    <property type="match status" value="1"/>
</dbReference>
<dbReference type="OrthoDB" id="448250at2759"/>
<dbReference type="AlphaFoldDB" id="D8QVX9"/>
<dbReference type="KEGG" id="smo:SELMODRAFT_438307"/>
<keyword evidence="3 7" id="KW-0812">Transmembrane</keyword>
<dbReference type="STRING" id="88036.D8QVX9"/>
<comment type="function">
    <text evidence="6">Involved in the retrieval of endoplasmic reticulum membrane proteins from the early Golgi compartment.</text>
</comment>
<feature type="transmembrane region" description="Helical" evidence="7">
    <location>
        <begin position="37"/>
        <end position="56"/>
    </location>
</feature>
<dbReference type="GO" id="GO:0006621">
    <property type="term" value="P:protein retention in ER lumen"/>
    <property type="evidence" value="ECO:0000318"/>
    <property type="project" value="GO_Central"/>
</dbReference>
<organism evidence="10">
    <name type="scientific">Selaginella moellendorffii</name>
    <name type="common">Spikemoss</name>
    <dbReference type="NCBI Taxonomy" id="88036"/>
    <lineage>
        <taxon>Eukaryota</taxon>
        <taxon>Viridiplantae</taxon>
        <taxon>Streptophyta</taxon>
        <taxon>Embryophyta</taxon>
        <taxon>Tracheophyta</taxon>
        <taxon>Lycopodiopsida</taxon>
        <taxon>Selaginellales</taxon>
        <taxon>Selaginellaceae</taxon>
        <taxon>Selaginella</taxon>
    </lineage>
</organism>
<dbReference type="Gramene" id="EFJ18680">
    <property type="protein sequence ID" value="EFJ18680"/>
    <property type="gene ID" value="SELMODRAFT_419939"/>
</dbReference>
<feature type="transmembrane region" description="Helical" evidence="7">
    <location>
        <begin position="138"/>
        <end position="155"/>
    </location>
</feature>
<dbReference type="InterPro" id="IPR004932">
    <property type="entry name" value="Rer1"/>
</dbReference>
<dbReference type="EMBL" id="GL377567">
    <property type="protein sequence ID" value="EFJ36137.1"/>
    <property type="molecule type" value="Genomic_DNA"/>
</dbReference>
<dbReference type="Proteomes" id="UP000001514">
    <property type="component" value="Unassembled WGS sequence"/>
</dbReference>
<evidence type="ECO:0000256" key="3">
    <source>
        <dbReference type="ARBA" id="ARBA00022692"/>
    </source>
</evidence>
<dbReference type="PIRSF" id="PIRSF016013">
    <property type="entry name" value="AtER_Rer1p"/>
    <property type="match status" value="1"/>
</dbReference>
<dbReference type="GO" id="GO:0006890">
    <property type="term" value="P:retrograde vesicle-mediated transport, Golgi to endoplasmic reticulum"/>
    <property type="evidence" value="ECO:0000318"/>
    <property type="project" value="GO_Central"/>
</dbReference>
<dbReference type="GO" id="GO:0005783">
    <property type="term" value="C:endoplasmic reticulum"/>
    <property type="evidence" value="ECO:0007669"/>
    <property type="project" value="GOC"/>
</dbReference>
<keyword evidence="10" id="KW-1185">Reference proteome</keyword>
<evidence type="ECO:0000256" key="1">
    <source>
        <dbReference type="ARBA" id="ARBA00004141"/>
    </source>
</evidence>
<dbReference type="Pfam" id="PF03248">
    <property type="entry name" value="Rer1"/>
    <property type="match status" value="1"/>
</dbReference>
<dbReference type="eggNOG" id="KOG1688">
    <property type="taxonomic scope" value="Eukaryota"/>
</dbReference>
<evidence type="ECO:0000256" key="2">
    <source>
        <dbReference type="ARBA" id="ARBA00006070"/>
    </source>
</evidence>
<evidence type="ECO:0000313" key="10">
    <source>
        <dbReference type="Proteomes" id="UP000001514"/>
    </source>
</evidence>
<feature type="transmembrane region" description="Helical" evidence="7">
    <location>
        <begin position="62"/>
        <end position="79"/>
    </location>
</feature>
<keyword evidence="5 6" id="KW-0472">Membrane</keyword>
<dbReference type="EMBL" id="GL377609">
    <property type="protein sequence ID" value="EFJ18680.1"/>
    <property type="molecule type" value="Genomic_DNA"/>
</dbReference>
<dbReference type="PANTHER" id="PTHR10743:SF0">
    <property type="entry name" value="PROTEIN RER1"/>
    <property type="match status" value="1"/>
</dbReference>
<sequence length="192" mass="22332">MMEGAVEADPVSTAAQWRSSVSRKLQQVLDRWTPFPMWRWLGTLVAASIYGIRVYYLEGFYVITYALGIYLLNLLIGFLSPQVDPEYEGPVLPHIVKESDEFRPFMRRLPEFKCWYGLTRAIGIAFVMTFFPIFDVPVFWPILVIYWVVLLFLTMKRQILHMVKHRYIPFSIGKQRYSGRASSSDKASTSTD</sequence>
<comment type="similarity">
    <text evidence="2 6">Belongs to the RER1 family.</text>
</comment>
<dbReference type="Gramene" id="EFJ36137">
    <property type="protein sequence ID" value="EFJ36137"/>
    <property type="gene ID" value="SELMODRAFT_438307"/>
</dbReference>
<proteinExistence type="inferred from homology"/>
<evidence type="ECO:0000256" key="5">
    <source>
        <dbReference type="ARBA" id="ARBA00023136"/>
    </source>
</evidence>
<dbReference type="HOGENOM" id="CLU_074889_1_1_1"/>
<reference evidence="9 10" key="1">
    <citation type="journal article" date="2011" name="Science">
        <title>The Selaginella genome identifies genetic changes associated with the evolution of vascular plants.</title>
        <authorList>
            <person name="Banks J.A."/>
            <person name="Nishiyama T."/>
            <person name="Hasebe M."/>
            <person name="Bowman J.L."/>
            <person name="Gribskov M."/>
            <person name="dePamphilis C."/>
            <person name="Albert V.A."/>
            <person name="Aono N."/>
            <person name="Aoyama T."/>
            <person name="Ambrose B.A."/>
            <person name="Ashton N.W."/>
            <person name="Axtell M.J."/>
            <person name="Barker E."/>
            <person name="Barker M.S."/>
            <person name="Bennetzen J.L."/>
            <person name="Bonawitz N.D."/>
            <person name="Chapple C."/>
            <person name="Cheng C."/>
            <person name="Correa L.G."/>
            <person name="Dacre M."/>
            <person name="DeBarry J."/>
            <person name="Dreyer I."/>
            <person name="Elias M."/>
            <person name="Engstrom E.M."/>
            <person name="Estelle M."/>
            <person name="Feng L."/>
            <person name="Finet C."/>
            <person name="Floyd S.K."/>
            <person name="Frommer W.B."/>
            <person name="Fujita T."/>
            <person name="Gramzow L."/>
            <person name="Gutensohn M."/>
            <person name="Harholt J."/>
            <person name="Hattori M."/>
            <person name="Heyl A."/>
            <person name="Hirai T."/>
            <person name="Hiwatashi Y."/>
            <person name="Ishikawa M."/>
            <person name="Iwata M."/>
            <person name="Karol K.G."/>
            <person name="Koehler B."/>
            <person name="Kolukisaoglu U."/>
            <person name="Kubo M."/>
            <person name="Kurata T."/>
            <person name="Lalonde S."/>
            <person name="Li K."/>
            <person name="Li Y."/>
            <person name="Litt A."/>
            <person name="Lyons E."/>
            <person name="Manning G."/>
            <person name="Maruyama T."/>
            <person name="Michael T.P."/>
            <person name="Mikami K."/>
            <person name="Miyazaki S."/>
            <person name="Morinaga S."/>
            <person name="Murata T."/>
            <person name="Mueller-Roeber B."/>
            <person name="Nelson D.R."/>
            <person name="Obara M."/>
            <person name="Oguri Y."/>
            <person name="Olmstead R.G."/>
            <person name="Onodera N."/>
            <person name="Petersen B.L."/>
            <person name="Pils B."/>
            <person name="Prigge M."/>
            <person name="Rensing S.A."/>
            <person name="Riano-Pachon D.M."/>
            <person name="Roberts A.W."/>
            <person name="Sato Y."/>
            <person name="Scheller H.V."/>
            <person name="Schulz B."/>
            <person name="Schulz C."/>
            <person name="Shakirov E.V."/>
            <person name="Shibagaki N."/>
            <person name="Shinohara N."/>
            <person name="Shippen D.E."/>
            <person name="Soerensen I."/>
            <person name="Sotooka R."/>
            <person name="Sugimoto N."/>
            <person name="Sugita M."/>
            <person name="Sumikawa N."/>
            <person name="Tanurdzic M."/>
            <person name="Theissen G."/>
            <person name="Ulvskov P."/>
            <person name="Wakazuki S."/>
            <person name="Weng J.K."/>
            <person name="Willats W.W."/>
            <person name="Wipf D."/>
            <person name="Wolf P.G."/>
            <person name="Yang L."/>
            <person name="Zimmer A.D."/>
            <person name="Zhu Q."/>
            <person name="Mitros T."/>
            <person name="Hellsten U."/>
            <person name="Loque D."/>
            <person name="Otillar R."/>
            <person name="Salamov A."/>
            <person name="Schmutz J."/>
            <person name="Shapiro H."/>
            <person name="Lindquist E."/>
            <person name="Lucas S."/>
            <person name="Rokhsar D."/>
            <person name="Grigoriev I.V."/>
        </authorList>
    </citation>
    <scope>NUCLEOTIDE SEQUENCE [LARGE SCALE GENOMIC DNA]</scope>
</reference>
<name>D8QVX9_SELML</name>
<protein>
    <recommendedName>
        <fullName evidence="6">Protein RER1</fullName>
    </recommendedName>
</protein>
<evidence type="ECO:0000313" key="8">
    <source>
        <dbReference type="EMBL" id="EFJ18680.1"/>
    </source>
</evidence>
<evidence type="ECO:0000256" key="6">
    <source>
        <dbReference type="PIRNR" id="PIRNR016013"/>
    </source>
</evidence>
<comment type="subcellular location">
    <subcellularLocation>
        <location evidence="1">Membrane</location>
        <topology evidence="1">Multi-pass membrane protein</topology>
    </subcellularLocation>
</comment>
<dbReference type="InParanoid" id="D8QVX9"/>
<keyword evidence="4 7" id="KW-1133">Transmembrane helix</keyword>
<evidence type="ECO:0000313" key="9">
    <source>
        <dbReference type="EMBL" id="EFJ36137.1"/>
    </source>
</evidence>
<dbReference type="KEGG" id="smo:SELMODRAFT_419939"/>